<comment type="similarity">
    <text evidence="1">Belongs to the SMP-30/CGR1 family.</text>
</comment>
<sequence length="321" mass="35472">MASSLPSDIQTWEVKEPYLKLHCKLGEGPYYERATNTLRFVDIIQKRLHTISLEQGKAPEDSLVTQQLDTPISVTADIAGVDPRDKILIGAKYGMAVLDRKAAHGQKDAYEYVAKFHKMKDNLRLRGNDGAVDPHGRFWLGTMTDFELGPFQSEGSVHMFDGRKDAVVLKEGVTIPNSVSWSPDGRTMYFTHSSAKTIHAYDYNSSSSEKPISNERVFYAHEGPGEPDGHRIDVEGNLWTAVYGESHVLKVSGRTGKVVGEVKLPTRNITCVEFVGTELLITTAGMEEGAGSEQEVDYSGALFRVDVGVEGVPPHEFKLDL</sequence>
<dbReference type="InterPro" id="IPR011042">
    <property type="entry name" value="6-blade_b-propeller_TolB-like"/>
</dbReference>
<dbReference type="PANTHER" id="PTHR10907:SF47">
    <property type="entry name" value="REGUCALCIN"/>
    <property type="match status" value="1"/>
</dbReference>
<gene>
    <name evidence="3" type="ORF">PGQ11_015443</name>
</gene>
<dbReference type="Pfam" id="PF08450">
    <property type="entry name" value="SGL"/>
    <property type="match status" value="1"/>
</dbReference>
<proteinExistence type="inferred from homology"/>
<name>A0ABR2HLE7_9PEZI</name>
<evidence type="ECO:0000259" key="2">
    <source>
        <dbReference type="Pfam" id="PF08450"/>
    </source>
</evidence>
<protein>
    <submittedName>
        <fullName evidence="3">SMP-30/Gluconolaconase/LRE-like region</fullName>
    </submittedName>
</protein>
<evidence type="ECO:0000313" key="4">
    <source>
        <dbReference type="Proteomes" id="UP001390339"/>
    </source>
</evidence>
<dbReference type="Gene3D" id="2.120.10.30">
    <property type="entry name" value="TolB, C-terminal domain"/>
    <property type="match status" value="1"/>
</dbReference>
<dbReference type="EMBL" id="JAPCWZ010000010">
    <property type="protein sequence ID" value="KAK8848963.1"/>
    <property type="molecule type" value="Genomic_DNA"/>
</dbReference>
<accession>A0ABR2HLE7</accession>
<dbReference type="SUPFAM" id="SSF63829">
    <property type="entry name" value="Calcium-dependent phosphotriesterase"/>
    <property type="match status" value="1"/>
</dbReference>
<reference evidence="3 4" key="1">
    <citation type="journal article" date="2024" name="IMA Fungus">
        <title>Apiospora arundinis, a panoply of carbohydrate-active enzymes and secondary metabolites.</title>
        <authorList>
            <person name="Sorensen T."/>
            <person name="Petersen C."/>
            <person name="Muurmann A.T."/>
            <person name="Christiansen J.V."/>
            <person name="Brundto M.L."/>
            <person name="Overgaard C.K."/>
            <person name="Boysen A.T."/>
            <person name="Wollenberg R.D."/>
            <person name="Larsen T.O."/>
            <person name="Sorensen J.L."/>
            <person name="Nielsen K.L."/>
            <person name="Sondergaard T.E."/>
        </authorList>
    </citation>
    <scope>NUCLEOTIDE SEQUENCE [LARGE SCALE GENOMIC DNA]</scope>
    <source>
        <strain evidence="3 4">AAU 773</strain>
    </source>
</reference>
<organism evidence="3 4">
    <name type="scientific">Apiospora arundinis</name>
    <dbReference type="NCBI Taxonomy" id="335852"/>
    <lineage>
        <taxon>Eukaryota</taxon>
        <taxon>Fungi</taxon>
        <taxon>Dikarya</taxon>
        <taxon>Ascomycota</taxon>
        <taxon>Pezizomycotina</taxon>
        <taxon>Sordariomycetes</taxon>
        <taxon>Xylariomycetidae</taxon>
        <taxon>Amphisphaeriales</taxon>
        <taxon>Apiosporaceae</taxon>
        <taxon>Apiospora</taxon>
    </lineage>
</organism>
<dbReference type="Proteomes" id="UP001390339">
    <property type="component" value="Unassembled WGS sequence"/>
</dbReference>
<keyword evidence="4" id="KW-1185">Reference proteome</keyword>
<dbReference type="InterPro" id="IPR013658">
    <property type="entry name" value="SGL"/>
</dbReference>
<dbReference type="PRINTS" id="PR01790">
    <property type="entry name" value="SMP30FAMILY"/>
</dbReference>
<feature type="domain" description="SMP-30/Gluconolactonase/LRE-like region" evidence="2">
    <location>
        <begin position="25"/>
        <end position="284"/>
    </location>
</feature>
<evidence type="ECO:0000256" key="1">
    <source>
        <dbReference type="ARBA" id="ARBA00008853"/>
    </source>
</evidence>
<dbReference type="InterPro" id="IPR005511">
    <property type="entry name" value="SMP-30"/>
</dbReference>
<comment type="caution">
    <text evidence="3">The sequence shown here is derived from an EMBL/GenBank/DDBJ whole genome shotgun (WGS) entry which is preliminary data.</text>
</comment>
<dbReference type="PANTHER" id="PTHR10907">
    <property type="entry name" value="REGUCALCIN"/>
    <property type="match status" value="1"/>
</dbReference>
<evidence type="ECO:0000313" key="3">
    <source>
        <dbReference type="EMBL" id="KAK8848963.1"/>
    </source>
</evidence>